<feature type="transmembrane region" description="Helical" evidence="10">
    <location>
        <begin position="7"/>
        <end position="29"/>
    </location>
</feature>
<keyword evidence="7 10" id="KW-1133">Transmembrane helix</keyword>
<dbReference type="GO" id="GO:0020037">
    <property type="term" value="F:heme binding"/>
    <property type="evidence" value="ECO:0007669"/>
    <property type="project" value="TreeGrafter"/>
</dbReference>
<keyword evidence="4" id="KW-0813">Transport</keyword>
<keyword evidence="8 10" id="KW-0472">Membrane</keyword>
<evidence type="ECO:0000256" key="7">
    <source>
        <dbReference type="ARBA" id="ARBA00022989"/>
    </source>
</evidence>
<name>A0A1B6GFP5_9HEMI</name>
<accession>A0A1B6GFP5</accession>
<feature type="transmembrane region" description="Helical" evidence="10">
    <location>
        <begin position="108"/>
        <end position="127"/>
    </location>
</feature>
<dbReference type="EMBL" id="GECZ01008494">
    <property type="protein sequence ID" value="JAS61275.1"/>
    <property type="molecule type" value="Transcribed_RNA"/>
</dbReference>
<dbReference type="PANTHER" id="PTHR31525">
    <property type="entry name" value="HEME TRANSPORTER HRG1"/>
    <property type="match status" value="1"/>
</dbReference>
<organism evidence="11">
    <name type="scientific">Cuerna arida</name>
    <dbReference type="NCBI Taxonomy" id="1464854"/>
    <lineage>
        <taxon>Eukaryota</taxon>
        <taxon>Metazoa</taxon>
        <taxon>Ecdysozoa</taxon>
        <taxon>Arthropoda</taxon>
        <taxon>Hexapoda</taxon>
        <taxon>Insecta</taxon>
        <taxon>Pterygota</taxon>
        <taxon>Neoptera</taxon>
        <taxon>Paraneoptera</taxon>
        <taxon>Hemiptera</taxon>
        <taxon>Auchenorrhyncha</taxon>
        <taxon>Membracoidea</taxon>
        <taxon>Cicadellidae</taxon>
        <taxon>Cicadellinae</taxon>
        <taxon>Proconiini</taxon>
        <taxon>Cuerna</taxon>
    </lineage>
</organism>
<dbReference type="InterPro" id="IPR026218">
    <property type="entry name" value="HRG"/>
</dbReference>
<keyword evidence="5 10" id="KW-0812">Transmembrane</keyword>
<proteinExistence type="inferred from homology"/>
<gene>
    <name evidence="11" type="ORF">g.21792</name>
</gene>
<dbReference type="AlphaFoldDB" id="A0A1B6GFP5"/>
<dbReference type="PANTHER" id="PTHR31525:SF1">
    <property type="entry name" value="HEME TRANSPORTER HRG1"/>
    <property type="match status" value="1"/>
</dbReference>
<evidence type="ECO:0000256" key="2">
    <source>
        <dbReference type="ARBA" id="ARBA00004337"/>
    </source>
</evidence>
<dbReference type="Pfam" id="PF16954">
    <property type="entry name" value="HRG"/>
    <property type="match status" value="1"/>
</dbReference>
<protein>
    <submittedName>
        <fullName evidence="11">Uncharacterized protein</fullName>
    </submittedName>
</protein>
<comment type="similarity">
    <text evidence="3">Belongs to the HRG family.</text>
</comment>
<evidence type="ECO:0000256" key="1">
    <source>
        <dbReference type="ARBA" id="ARBA00004155"/>
    </source>
</evidence>
<feature type="transmembrane region" description="Helical" evidence="10">
    <location>
        <begin position="35"/>
        <end position="54"/>
    </location>
</feature>
<dbReference type="GO" id="GO:0015232">
    <property type="term" value="F:heme transmembrane transporter activity"/>
    <property type="evidence" value="ECO:0007669"/>
    <property type="project" value="InterPro"/>
</dbReference>
<reference evidence="11" key="1">
    <citation type="submission" date="2015-11" db="EMBL/GenBank/DDBJ databases">
        <title>De novo transcriptome assembly of four potential Pierce s Disease insect vectors from Arizona vineyards.</title>
        <authorList>
            <person name="Tassone E.E."/>
        </authorList>
    </citation>
    <scope>NUCLEOTIDE SEQUENCE</scope>
</reference>
<dbReference type="GO" id="GO:0010008">
    <property type="term" value="C:endosome membrane"/>
    <property type="evidence" value="ECO:0007669"/>
    <property type="project" value="UniProtKB-SubCell"/>
</dbReference>
<comment type="subcellular location">
    <subcellularLocation>
        <location evidence="2">Endosome membrane</location>
        <topology evidence="2">Multi-pass membrane protein</topology>
    </subcellularLocation>
    <subcellularLocation>
        <location evidence="1">Lysosome membrane</location>
        <topology evidence="1">Multi-pass membrane protein</topology>
    </subcellularLocation>
</comment>
<evidence type="ECO:0000256" key="3">
    <source>
        <dbReference type="ARBA" id="ARBA00006203"/>
    </source>
</evidence>
<sequence length="160" mass="18254">MASWKTVLGLILSGFGVAAGFSSFVFLFLGNYHAAVWALISGLLAAVDFHLYFLHWRNNLVSWHTPNTLKDFEILAIISMLFGVAGSIWYIFYFVYYNLPILPVPDSYQIAAVWSFMTAKWGLGLFLTSRHLISEMENEYPQLLPSPSYSRNVDYIIRVL</sequence>
<evidence type="ECO:0000256" key="9">
    <source>
        <dbReference type="ARBA" id="ARBA00023228"/>
    </source>
</evidence>
<keyword evidence="9" id="KW-0458">Lysosome</keyword>
<feature type="transmembrane region" description="Helical" evidence="10">
    <location>
        <begin position="74"/>
        <end position="96"/>
    </location>
</feature>
<evidence type="ECO:0000256" key="4">
    <source>
        <dbReference type="ARBA" id="ARBA00022448"/>
    </source>
</evidence>
<dbReference type="GO" id="GO:0005765">
    <property type="term" value="C:lysosomal membrane"/>
    <property type="evidence" value="ECO:0007669"/>
    <property type="project" value="UniProtKB-SubCell"/>
</dbReference>
<evidence type="ECO:0000256" key="8">
    <source>
        <dbReference type="ARBA" id="ARBA00023136"/>
    </source>
</evidence>
<evidence type="ECO:0000256" key="5">
    <source>
        <dbReference type="ARBA" id="ARBA00022692"/>
    </source>
</evidence>
<evidence type="ECO:0000256" key="10">
    <source>
        <dbReference type="SAM" id="Phobius"/>
    </source>
</evidence>
<evidence type="ECO:0000256" key="6">
    <source>
        <dbReference type="ARBA" id="ARBA00022753"/>
    </source>
</evidence>
<keyword evidence="6" id="KW-0967">Endosome</keyword>
<evidence type="ECO:0000313" key="11">
    <source>
        <dbReference type="EMBL" id="JAS61275.1"/>
    </source>
</evidence>
<dbReference type="GO" id="GO:0005886">
    <property type="term" value="C:plasma membrane"/>
    <property type="evidence" value="ECO:0007669"/>
    <property type="project" value="TreeGrafter"/>
</dbReference>